<feature type="region of interest" description="Disordered" evidence="1">
    <location>
        <begin position="434"/>
        <end position="482"/>
    </location>
</feature>
<proteinExistence type="predicted"/>
<dbReference type="Pfam" id="PF10453">
    <property type="entry name" value="NUFIP1"/>
    <property type="match status" value="1"/>
</dbReference>
<evidence type="ECO:0000313" key="3">
    <source>
        <dbReference type="EMBL" id="JAC44739.1"/>
    </source>
</evidence>
<dbReference type="GO" id="GO:0000492">
    <property type="term" value="P:box C/D snoRNP assembly"/>
    <property type="evidence" value="ECO:0007669"/>
    <property type="project" value="TreeGrafter"/>
</dbReference>
<dbReference type="EMBL" id="GAKP01014213">
    <property type="protein sequence ID" value="JAC44739.1"/>
    <property type="molecule type" value="Transcribed_RNA"/>
</dbReference>
<evidence type="ECO:0000259" key="2">
    <source>
        <dbReference type="PROSITE" id="PS00028"/>
    </source>
</evidence>
<feature type="region of interest" description="Disordered" evidence="1">
    <location>
        <begin position="1"/>
        <end position="45"/>
    </location>
</feature>
<feature type="compositionally biased region" description="Basic and acidic residues" evidence="1">
    <location>
        <begin position="166"/>
        <end position="193"/>
    </location>
</feature>
<dbReference type="PANTHER" id="PTHR13309:SF0">
    <property type="entry name" value="FMR1-INTERACTING PROTEIN NUFIP1"/>
    <property type="match status" value="1"/>
</dbReference>
<organism evidence="3">
    <name type="scientific">Bactrocera dorsalis</name>
    <name type="common">Oriental fruit fly</name>
    <name type="synonym">Dacus dorsalis</name>
    <dbReference type="NCBI Taxonomy" id="27457"/>
    <lineage>
        <taxon>Eukaryota</taxon>
        <taxon>Metazoa</taxon>
        <taxon>Ecdysozoa</taxon>
        <taxon>Arthropoda</taxon>
        <taxon>Hexapoda</taxon>
        <taxon>Insecta</taxon>
        <taxon>Pterygota</taxon>
        <taxon>Neoptera</taxon>
        <taxon>Endopterygota</taxon>
        <taxon>Diptera</taxon>
        <taxon>Brachycera</taxon>
        <taxon>Muscomorpha</taxon>
        <taxon>Tephritoidea</taxon>
        <taxon>Tephritidae</taxon>
        <taxon>Bactrocera</taxon>
        <taxon>Bactrocera</taxon>
    </lineage>
</organism>
<feature type="compositionally biased region" description="Polar residues" evidence="1">
    <location>
        <begin position="449"/>
        <end position="476"/>
    </location>
</feature>
<dbReference type="PROSITE" id="PS00028">
    <property type="entry name" value="ZINC_FINGER_C2H2_1"/>
    <property type="match status" value="1"/>
</dbReference>
<dbReference type="GO" id="GO:0003723">
    <property type="term" value="F:RNA binding"/>
    <property type="evidence" value="ECO:0007669"/>
    <property type="project" value="InterPro"/>
</dbReference>
<feature type="region of interest" description="Disordered" evidence="1">
    <location>
        <begin position="158"/>
        <end position="240"/>
    </location>
</feature>
<protein>
    <submittedName>
        <fullName evidence="3">Nuclear fragile X mental retardation-interacting protein 1</fullName>
    </submittedName>
</protein>
<dbReference type="OrthoDB" id="273070at2759"/>
<evidence type="ECO:0000256" key="1">
    <source>
        <dbReference type="SAM" id="MobiDB-lite"/>
    </source>
</evidence>
<sequence length="545" mass="62162">MDNSKKFALPSPNFHKKMESPLTVRPHFLTPSGMTLHARHQPPPMYGKRGPTYPSKYLQTENKNKFVKVEAAQTEAVEPEYCEACDMELQSNDDLRRHKLQHEKCPVDNCNYRGHPSVMDKHVATLHSSGLFDKFKKLSSPEEIAAWREERKRKYPTLENSLLRQRAKEQREKRGERLEAHNGRFGKQNDRKRPQTNHCSETSKRNHNQQQKLKGQNGIEKRNRNKNKRRKKEEVKKLDEKKQNDVIANIKSAKTALVEENIQENDISCNDIIMFKGTSKLANYNHVKPKKPKETNVLSSLLGMYGSDEDSENDYSNNEMDDKDTDNLIDDKLNETICTDTCASDNGLSINPLENSTHLPPVSSLNIEKVEDTESGNIAEVHCNKSLENIDIVNNPDTSEATTIATEKNENVSDNSVDTVQSLNPQNADLVCSDDEAPEEAPIARSSDLPISTKSSQPSVRRNDGASNDNNQQPTNRIKKVDPVARINKQQSGLDYRKARLRKQNTLLEKLLEPDIRHERNVLLQCVRYVCENNFFGIGEKKIEN</sequence>
<accession>A0A034VQM2</accession>
<dbReference type="GO" id="GO:0005634">
    <property type="term" value="C:nucleus"/>
    <property type="evidence" value="ECO:0007669"/>
    <property type="project" value="TreeGrafter"/>
</dbReference>
<dbReference type="InterPro" id="IPR039136">
    <property type="entry name" value="NUFIP1-like"/>
</dbReference>
<dbReference type="AlphaFoldDB" id="A0A034VQM2"/>
<dbReference type="InterPro" id="IPR013087">
    <property type="entry name" value="Znf_C2H2_type"/>
</dbReference>
<dbReference type="InterPro" id="IPR019496">
    <property type="entry name" value="NUFIP1_cons_dom"/>
</dbReference>
<reference evidence="3" key="1">
    <citation type="journal article" date="2014" name="BMC Genomics">
        <title>Characterizing the developmental transcriptome of the oriental fruit fly, Bactrocera dorsalis (Diptera: Tephritidae) through comparative genomic analysis with Drosophila melanogaster utilizing modENCODE datasets.</title>
        <authorList>
            <person name="Geib S.M."/>
            <person name="Calla B."/>
            <person name="Hall B."/>
            <person name="Hou S."/>
            <person name="Manoukis N.C."/>
        </authorList>
    </citation>
    <scope>NUCLEOTIDE SEQUENCE</scope>
    <source>
        <strain evidence="3">Punador</strain>
    </source>
</reference>
<dbReference type="PANTHER" id="PTHR13309">
    <property type="entry name" value="NUCLEAR FRAGILE X MENTAL RETARDATION PROTEIN INTERACTING PROTEIN 1"/>
    <property type="match status" value="1"/>
</dbReference>
<gene>
    <name evidence="3" type="primary">NUFP1</name>
</gene>
<name>A0A034VQM2_BACDO</name>
<feature type="domain" description="C2H2-type" evidence="2">
    <location>
        <begin position="82"/>
        <end position="102"/>
    </location>
</feature>